<gene>
    <name evidence="2" type="ORF">ARMGADRAFT_779517</name>
</gene>
<evidence type="ECO:0000313" key="2">
    <source>
        <dbReference type="EMBL" id="PBK81521.1"/>
    </source>
</evidence>
<dbReference type="OrthoDB" id="2977618at2759"/>
<reference evidence="3" key="1">
    <citation type="journal article" date="2017" name="Nat. Ecol. Evol.">
        <title>Genome expansion and lineage-specific genetic innovations in the forest pathogenic fungi Armillaria.</title>
        <authorList>
            <person name="Sipos G."/>
            <person name="Prasanna A.N."/>
            <person name="Walter M.C."/>
            <person name="O'Connor E."/>
            <person name="Balint B."/>
            <person name="Krizsan K."/>
            <person name="Kiss B."/>
            <person name="Hess J."/>
            <person name="Varga T."/>
            <person name="Slot J."/>
            <person name="Riley R."/>
            <person name="Boka B."/>
            <person name="Rigling D."/>
            <person name="Barry K."/>
            <person name="Lee J."/>
            <person name="Mihaltcheva S."/>
            <person name="LaButti K."/>
            <person name="Lipzen A."/>
            <person name="Waldron R."/>
            <person name="Moloney N.M."/>
            <person name="Sperisen C."/>
            <person name="Kredics L."/>
            <person name="Vagvoelgyi C."/>
            <person name="Patrignani A."/>
            <person name="Fitzpatrick D."/>
            <person name="Nagy I."/>
            <person name="Doyle S."/>
            <person name="Anderson J.B."/>
            <person name="Grigoriev I.V."/>
            <person name="Gueldener U."/>
            <person name="Muensterkoetter M."/>
            <person name="Nagy L.G."/>
        </authorList>
    </citation>
    <scope>NUCLEOTIDE SEQUENCE [LARGE SCALE GENOMIC DNA]</scope>
    <source>
        <strain evidence="3">Ar21-2</strain>
    </source>
</reference>
<sequence>MSTQADIPFDDGLTDTENAFLCHYIDIRLNSVILFALLHGIYTGILAVTLWNIFINKCWPIRRAMVIVIILLHALITINFAVTWSDIYGAFIKNEQNFTTLYLALTSAAAQAVFVVEGITSSMSTILTDLYIIWCCWMVWGWRWVVVLLPILFLISATVLRIIMVYTNCSSTFSEGISSTLYISSVLATTLWCTLLIIYRILTVAGAKRRADGRLRVYRHFIEVLVESSALYSISLIVYLALNIRQDFRLYYLDVIAGIAKVH</sequence>
<feature type="transmembrane region" description="Helical" evidence="1">
    <location>
        <begin position="221"/>
        <end position="242"/>
    </location>
</feature>
<keyword evidence="1" id="KW-0472">Membrane</keyword>
<evidence type="ECO:0000313" key="3">
    <source>
        <dbReference type="Proteomes" id="UP000217790"/>
    </source>
</evidence>
<keyword evidence="1" id="KW-0812">Transmembrane</keyword>
<name>A0A2H3CEN3_ARMGA</name>
<dbReference type="AlphaFoldDB" id="A0A2H3CEN3"/>
<feature type="transmembrane region" description="Helical" evidence="1">
    <location>
        <begin position="181"/>
        <end position="201"/>
    </location>
</feature>
<organism evidence="2 3">
    <name type="scientific">Armillaria gallica</name>
    <name type="common">Bulbous honey fungus</name>
    <name type="synonym">Armillaria bulbosa</name>
    <dbReference type="NCBI Taxonomy" id="47427"/>
    <lineage>
        <taxon>Eukaryota</taxon>
        <taxon>Fungi</taxon>
        <taxon>Dikarya</taxon>
        <taxon>Basidiomycota</taxon>
        <taxon>Agaricomycotina</taxon>
        <taxon>Agaricomycetes</taxon>
        <taxon>Agaricomycetidae</taxon>
        <taxon>Agaricales</taxon>
        <taxon>Marasmiineae</taxon>
        <taxon>Physalacriaceae</taxon>
        <taxon>Armillaria</taxon>
    </lineage>
</organism>
<feature type="transmembrane region" description="Helical" evidence="1">
    <location>
        <begin position="66"/>
        <end position="85"/>
    </location>
</feature>
<dbReference type="EMBL" id="KZ293729">
    <property type="protein sequence ID" value="PBK81521.1"/>
    <property type="molecule type" value="Genomic_DNA"/>
</dbReference>
<keyword evidence="3" id="KW-1185">Reference proteome</keyword>
<keyword evidence="1" id="KW-1133">Transmembrane helix</keyword>
<accession>A0A2H3CEN3</accession>
<dbReference type="Proteomes" id="UP000217790">
    <property type="component" value="Unassembled WGS sequence"/>
</dbReference>
<evidence type="ECO:0000256" key="1">
    <source>
        <dbReference type="SAM" id="Phobius"/>
    </source>
</evidence>
<feature type="transmembrane region" description="Helical" evidence="1">
    <location>
        <begin position="146"/>
        <end position="169"/>
    </location>
</feature>
<dbReference type="InParanoid" id="A0A2H3CEN3"/>
<protein>
    <submittedName>
        <fullName evidence="2">Uncharacterized protein</fullName>
    </submittedName>
</protein>
<feature type="transmembrane region" description="Helical" evidence="1">
    <location>
        <begin position="33"/>
        <end position="54"/>
    </location>
</feature>
<proteinExistence type="predicted"/>
<feature type="transmembrane region" description="Helical" evidence="1">
    <location>
        <begin position="97"/>
        <end position="116"/>
    </location>
</feature>